<dbReference type="EMBL" id="LZDD01000001">
    <property type="protein sequence ID" value="OJF73032.1"/>
    <property type="molecule type" value="Genomic_DNA"/>
</dbReference>
<dbReference type="InterPro" id="IPR050833">
    <property type="entry name" value="Poly_Biosynth_Transport"/>
</dbReference>
<feature type="transmembrane region" description="Helical" evidence="6">
    <location>
        <begin position="233"/>
        <end position="252"/>
    </location>
</feature>
<dbReference type="PANTHER" id="PTHR30250:SF11">
    <property type="entry name" value="O-ANTIGEN TRANSPORTER-RELATED"/>
    <property type="match status" value="1"/>
</dbReference>
<keyword evidence="2" id="KW-1003">Cell membrane</keyword>
<feature type="transmembrane region" description="Helical" evidence="6">
    <location>
        <begin position="23"/>
        <end position="43"/>
    </location>
</feature>
<keyword evidence="3 6" id="KW-0812">Transmembrane</keyword>
<feature type="transmembrane region" description="Helical" evidence="6">
    <location>
        <begin position="93"/>
        <end position="117"/>
    </location>
</feature>
<name>A0A1L8MQM4_9STRE</name>
<comment type="subcellular location">
    <subcellularLocation>
        <location evidence="1">Cell membrane</location>
        <topology evidence="1">Multi-pass membrane protein</topology>
    </subcellularLocation>
</comment>
<keyword evidence="7" id="KW-0413">Isomerase</keyword>
<sequence>MISSLVTIFIPDFLFRGLEKMEYVTYPFVVSKTIVLALTFVLIKGNSDFLLIPILEIVGNSLAAVISIFFIYKQKIQIQFDDYRVWFSDIKESSVYFFSNFATTIFGALTTLIVGIYMGKVEIAYWSVCMQIVAAAKSMYNPIVNSIYPHMLKTLDWKLIKKLSKLFAIPITIGSLIVLFFGNTIMSIIGGSDFYAAGDVLKFLIPVFVVSFYSMLIGWPVLGARGLVKETTLTTVISAVIQVLGIVILIVFHKFELIALAICCDISEIYLLVSRMFYLRKL</sequence>
<dbReference type="Pfam" id="PF01943">
    <property type="entry name" value="Polysacc_synt"/>
    <property type="match status" value="1"/>
</dbReference>
<dbReference type="STRING" id="1856638.A9Q68_02025"/>
<feature type="transmembrane region" description="Helical" evidence="6">
    <location>
        <begin position="49"/>
        <end position="72"/>
    </location>
</feature>
<comment type="caution">
    <text evidence="7">The sequence shown here is derived from an EMBL/GenBank/DDBJ whole genome shotgun (WGS) entry which is preliminary data.</text>
</comment>
<dbReference type="InterPro" id="IPR002797">
    <property type="entry name" value="Polysacc_synth"/>
</dbReference>
<feature type="transmembrane region" description="Helical" evidence="6">
    <location>
        <begin position="203"/>
        <end position="221"/>
    </location>
</feature>
<evidence type="ECO:0000256" key="1">
    <source>
        <dbReference type="ARBA" id="ARBA00004651"/>
    </source>
</evidence>
<evidence type="ECO:0000256" key="4">
    <source>
        <dbReference type="ARBA" id="ARBA00022989"/>
    </source>
</evidence>
<evidence type="ECO:0000313" key="8">
    <source>
        <dbReference type="Proteomes" id="UP000182015"/>
    </source>
</evidence>
<feature type="transmembrane region" description="Helical" evidence="6">
    <location>
        <begin position="258"/>
        <end position="278"/>
    </location>
</feature>
<keyword evidence="4 6" id="KW-1133">Transmembrane helix</keyword>
<reference evidence="8" key="1">
    <citation type="submission" date="2016-06" db="EMBL/GenBank/DDBJ databases">
        <authorList>
            <person name="de Vries S.P.W."/>
            <person name="Hadjirin N.F."/>
            <person name="Lay E.M."/>
            <person name="Zadoks R.N."/>
            <person name="Peacock S.J."/>
            <person name="Parkhill J."/>
            <person name="Grant A.J."/>
            <person name="Mcdougall S."/>
            <person name="Holmes M.A."/>
        </authorList>
    </citation>
    <scope>NUCLEOTIDE SEQUENCE [LARGE SCALE GENOMIC DNA]</scope>
    <source>
        <strain evidence="8">NZ1587</strain>
    </source>
</reference>
<dbReference type="Proteomes" id="UP000182015">
    <property type="component" value="Unassembled WGS sequence"/>
</dbReference>
<gene>
    <name evidence="7" type="ORF">A9Q68_02025</name>
</gene>
<evidence type="ECO:0000256" key="2">
    <source>
        <dbReference type="ARBA" id="ARBA00022475"/>
    </source>
</evidence>
<dbReference type="GO" id="GO:0016853">
    <property type="term" value="F:isomerase activity"/>
    <property type="evidence" value="ECO:0007669"/>
    <property type="project" value="UniProtKB-KW"/>
</dbReference>
<keyword evidence="5 6" id="KW-0472">Membrane</keyword>
<proteinExistence type="predicted"/>
<organism evidence="7 8">
    <name type="scientific">Streptococcus bovimastitidis</name>
    <dbReference type="NCBI Taxonomy" id="1856638"/>
    <lineage>
        <taxon>Bacteria</taxon>
        <taxon>Bacillati</taxon>
        <taxon>Bacillota</taxon>
        <taxon>Bacilli</taxon>
        <taxon>Lactobacillales</taxon>
        <taxon>Streptococcaceae</taxon>
        <taxon>Streptococcus</taxon>
    </lineage>
</organism>
<protein>
    <submittedName>
        <fullName evidence="7">Sugar isomerase</fullName>
    </submittedName>
</protein>
<evidence type="ECO:0000256" key="3">
    <source>
        <dbReference type="ARBA" id="ARBA00022692"/>
    </source>
</evidence>
<feature type="transmembrane region" description="Helical" evidence="6">
    <location>
        <begin position="123"/>
        <end position="145"/>
    </location>
</feature>
<dbReference type="PANTHER" id="PTHR30250">
    <property type="entry name" value="PST FAMILY PREDICTED COLANIC ACID TRANSPORTER"/>
    <property type="match status" value="1"/>
</dbReference>
<evidence type="ECO:0000256" key="5">
    <source>
        <dbReference type="ARBA" id="ARBA00023136"/>
    </source>
</evidence>
<dbReference type="GO" id="GO:0005886">
    <property type="term" value="C:plasma membrane"/>
    <property type="evidence" value="ECO:0007669"/>
    <property type="project" value="UniProtKB-SubCell"/>
</dbReference>
<evidence type="ECO:0000256" key="6">
    <source>
        <dbReference type="SAM" id="Phobius"/>
    </source>
</evidence>
<accession>A0A1L8MQM4</accession>
<feature type="transmembrane region" description="Helical" evidence="6">
    <location>
        <begin position="166"/>
        <end position="191"/>
    </location>
</feature>
<dbReference type="AlphaFoldDB" id="A0A1L8MQM4"/>
<keyword evidence="8" id="KW-1185">Reference proteome</keyword>
<evidence type="ECO:0000313" key="7">
    <source>
        <dbReference type="EMBL" id="OJF73032.1"/>
    </source>
</evidence>